<evidence type="ECO:0000313" key="3">
    <source>
        <dbReference type="Proteomes" id="UP001558613"/>
    </source>
</evidence>
<accession>A0ABR3N2C4</accession>
<protein>
    <recommendedName>
        <fullName evidence="1">IMD domain-containing protein</fullName>
    </recommendedName>
</protein>
<dbReference type="InterPro" id="IPR027267">
    <property type="entry name" value="AH/BAR_dom_sf"/>
</dbReference>
<dbReference type="PANTHER" id="PTHR15708">
    <property type="entry name" value="ACTIN BUNDLING/MISSING IN METASTASIS-RELATED"/>
    <property type="match status" value="1"/>
</dbReference>
<sequence length="80" mass="8764">MDNINVESVEKECGALGGLFQAIVNDMKCSYPVWEDFSAKATKLHSQLRTTVLAAVAFLDAFQKVADMATNTRGRHNQGC</sequence>
<comment type="caution">
    <text evidence="2">The sequence shown here is derived from an EMBL/GenBank/DDBJ whole genome shotgun (WGS) entry which is preliminary data.</text>
</comment>
<proteinExistence type="predicted"/>
<dbReference type="PROSITE" id="PS51338">
    <property type="entry name" value="IMD"/>
    <property type="match status" value="1"/>
</dbReference>
<evidence type="ECO:0000313" key="2">
    <source>
        <dbReference type="EMBL" id="KAL1271070.1"/>
    </source>
</evidence>
<feature type="domain" description="IMD" evidence="1">
    <location>
        <begin position="4"/>
        <end position="80"/>
    </location>
</feature>
<dbReference type="SUPFAM" id="SSF103657">
    <property type="entry name" value="BAR/IMD domain-like"/>
    <property type="match status" value="1"/>
</dbReference>
<name>A0ABR3N2C4_9TELE</name>
<reference evidence="2 3" key="1">
    <citation type="submission" date="2023-09" db="EMBL/GenBank/DDBJ databases">
        <authorList>
            <person name="Wang M."/>
        </authorList>
    </citation>
    <scope>NUCLEOTIDE SEQUENCE [LARGE SCALE GENOMIC DNA]</scope>
    <source>
        <strain evidence="2">GT-2023</strain>
        <tissue evidence="2">Liver</tissue>
    </source>
</reference>
<evidence type="ECO:0000259" key="1">
    <source>
        <dbReference type="PROSITE" id="PS51338"/>
    </source>
</evidence>
<dbReference type="Gene3D" id="1.20.1270.60">
    <property type="entry name" value="Arfaptin homology (AH) domain/BAR domain"/>
    <property type="match status" value="1"/>
</dbReference>
<dbReference type="InterPro" id="IPR013606">
    <property type="entry name" value="I-BAR_dom"/>
</dbReference>
<keyword evidence="3" id="KW-1185">Reference proteome</keyword>
<dbReference type="Proteomes" id="UP001558613">
    <property type="component" value="Unassembled WGS sequence"/>
</dbReference>
<dbReference type="EMBL" id="JAYMGO010000007">
    <property type="protein sequence ID" value="KAL1271070.1"/>
    <property type="molecule type" value="Genomic_DNA"/>
</dbReference>
<gene>
    <name evidence="2" type="ORF">QQF64_030086</name>
</gene>
<organism evidence="2 3">
    <name type="scientific">Cirrhinus molitorella</name>
    <name type="common">mud carp</name>
    <dbReference type="NCBI Taxonomy" id="172907"/>
    <lineage>
        <taxon>Eukaryota</taxon>
        <taxon>Metazoa</taxon>
        <taxon>Chordata</taxon>
        <taxon>Craniata</taxon>
        <taxon>Vertebrata</taxon>
        <taxon>Euteleostomi</taxon>
        <taxon>Actinopterygii</taxon>
        <taxon>Neopterygii</taxon>
        <taxon>Teleostei</taxon>
        <taxon>Ostariophysi</taxon>
        <taxon>Cypriniformes</taxon>
        <taxon>Cyprinidae</taxon>
        <taxon>Labeoninae</taxon>
        <taxon>Labeonini</taxon>
        <taxon>Cirrhinus</taxon>
    </lineage>
</organism>
<dbReference type="PANTHER" id="PTHR15708:SF8">
    <property type="entry name" value="PROTEIN MTSS 2"/>
    <property type="match status" value="1"/>
</dbReference>
<feature type="non-terminal residue" evidence="2">
    <location>
        <position position="80"/>
    </location>
</feature>
<dbReference type="Pfam" id="PF08397">
    <property type="entry name" value="IMD"/>
    <property type="match status" value="1"/>
</dbReference>
<dbReference type="InterPro" id="IPR030127">
    <property type="entry name" value="MTSS1/MTSS2"/>
</dbReference>